<evidence type="ECO:0000313" key="5">
    <source>
        <dbReference type="EMBL" id="RLJ58931.1"/>
    </source>
</evidence>
<keyword evidence="1" id="KW-0805">Transcription regulation</keyword>
<dbReference type="SMART" id="SM00354">
    <property type="entry name" value="HTH_LACI"/>
    <property type="match status" value="1"/>
</dbReference>
<accession>A0A497WQ55</accession>
<protein>
    <submittedName>
        <fullName evidence="5">LacI family transcriptional regulator</fullName>
    </submittedName>
</protein>
<dbReference type="PANTHER" id="PTHR30146:SF33">
    <property type="entry name" value="TRANSCRIPTIONAL REGULATOR"/>
    <property type="match status" value="1"/>
</dbReference>
<keyword evidence="6" id="KW-1185">Reference proteome</keyword>
<organism evidence="5 6">
    <name type="scientific">Litoreibacter meonggei</name>
    <dbReference type="NCBI Taxonomy" id="1049199"/>
    <lineage>
        <taxon>Bacteria</taxon>
        <taxon>Pseudomonadati</taxon>
        <taxon>Pseudomonadota</taxon>
        <taxon>Alphaproteobacteria</taxon>
        <taxon>Rhodobacterales</taxon>
        <taxon>Roseobacteraceae</taxon>
        <taxon>Litoreibacter</taxon>
    </lineage>
</organism>
<dbReference type="PANTHER" id="PTHR30146">
    <property type="entry name" value="LACI-RELATED TRANSCRIPTIONAL REPRESSOR"/>
    <property type="match status" value="1"/>
</dbReference>
<dbReference type="SUPFAM" id="SSF53822">
    <property type="entry name" value="Periplasmic binding protein-like I"/>
    <property type="match status" value="1"/>
</dbReference>
<evidence type="ECO:0000256" key="1">
    <source>
        <dbReference type="ARBA" id="ARBA00023015"/>
    </source>
</evidence>
<feature type="domain" description="HTH lacI-type" evidence="4">
    <location>
        <begin position="14"/>
        <end position="68"/>
    </location>
</feature>
<keyword evidence="3" id="KW-0804">Transcription</keyword>
<evidence type="ECO:0000313" key="6">
    <source>
        <dbReference type="Proteomes" id="UP000269157"/>
    </source>
</evidence>
<dbReference type="Proteomes" id="UP000269157">
    <property type="component" value="Unassembled WGS sequence"/>
</dbReference>
<dbReference type="GO" id="GO:0003700">
    <property type="term" value="F:DNA-binding transcription factor activity"/>
    <property type="evidence" value="ECO:0007669"/>
    <property type="project" value="TreeGrafter"/>
</dbReference>
<dbReference type="InterPro" id="IPR028082">
    <property type="entry name" value="Peripla_BP_I"/>
</dbReference>
<dbReference type="Pfam" id="PF00532">
    <property type="entry name" value="Peripla_BP_1"/>
    <property type="match status" value="1"/>
</dbReference>
<proteinExistence type="predicted"/>
<dbReference type="Pfam" id="PF00356">
    <property type="entry name" value="LacI"/>
    <property type="match status" value="1"/>
</dbReference>
<dbReference type="SUPFAM" id="SSF47413">
    <property type="entry name" value="lambda repressor-like DNA-binding domains"/>
    <property type="match status" value="1"/>
</dbReference>
<dbReference type="Gene3D" id="3.40.50.2300">
    <property type="match status" value="2"/>
</dbReference>
<dbReference type="AlphaFoldDB" id="A0A497WQ55"/>
<evidence type="ECO:0000256" key="3">
    <source>
        <dbReference type="ARBA" id="ARBA00023163"/>
    </source>
</evidence>
<dbReference type="GO" id="GO:0000976">
    <property type="term" value="F:transcription cis-regulatory region binding"/>
    <property type="evidence" value="ECO:0007669"/>
    <property type="project" value="TreeGrafter"/>
</dbReference>
<gene>
    <name evidence="5" type="ORF">BCF46_1069</name>
</gene>
<dbReference type="InterPro" id="IPR000843">
    <property type="entry name" value="HTH_LacI"/>
</dbReference>
<dbReference type="EMBL" id="RCCE01000002">
    <property type="protein sequence ID" value="RLJ58931.1"/>
    <property type="molecule type" value="Genomic_DNA"/>
</dbReference>
<dbReference type="InterPro" id="IPR010982">
    <property type="entry name" value="Lambda_DNA-bd_dom_sf"/>
</dbReference>
<dbReference type="CDD" id="cd01575">
    <property type="entry name" value="PBP1_GntR"/>
    <property type="match status" value="1"/>
</dbReference>
<sequence length="340" mass="36943">MALGNSIPPRAKATRIEDVAAKANVSIMTVSRALRGVEGVSEKKRAEILKIARTLNYVPNSNARSLAVANSNLVGISLPTFAGEVFAEILNGMRQTFEKAGYSSVIDTTEYSRDAELIWVRRLLSWQPAAVILTGVDHHPETYALLKASPLPVLEIWDHTDDPIDLCVGIDHFKAGQAIGQHATERGYKCPAFVSTPKGHDIRADARLAGIRDIYRQIGQNHVPVSRPPLQSAFTAGFQGATELINEEQPDIICFLNDHMAFGGMMACNSLGLSIPDDMGVVGFNSLDLASVLPKRLTTIRTPRRLMGVTGARNLLARINGVPIERNIVLPVEFVSGETT</sequence>
<name>A0A497WQ55_9RHOB</name>
<keyword evidence="2" id="KW-0238">DNA-binding</keyword>
<dbReference type="InterPro" id="IPR001761">
    <property type="entry name" value="Peripla_BP/Lac1_sug-bd_dom"/>
</dbReference>
<dbReference type="Gene3D" id="1.10.260.40">
    <property type="entry name" value="lambda repressor-like DNA-binding domains"/>
    <property type="match status" value="1"/>
</dbReference>
<comment type="caution">
    <text evidence="5">The sequence shown here is derived from an EMBL/GenBank/DDBJ whole genome shotgun (WGS) entry which is preliminary data.</text>
</comment>
<evidence type="ECO:0000256" key="2">
    <source>
        <dbReference type="ARBA" id="ARBA00023125"/>
    </source>
</evidence>
<dbReference type="CDD" id="cd01392">
    <property type="entry name" value="HTH_LacI"/>
    <property type="match status" value="1"/>
</dbReference>
<dbReference type="PROSITE" id="PS50932">
    <property type="entry name" value="HTH_LACI_2"/>
    <property type="match status" value="1"/>
</dbReference>
<evidence type="ECO:0000259" key="4">
    <source>
        <dbReference type="PROSITE" id="PS50932"/>
    </source>
</evidence>
<dbReference type="PROSITE" id="PS00356">
    <property type="entry name" value="HTH_LACI_1"/>
    <property type="match status" value="1"/>
</dbReference>
<reference evidence="5 6" key="1">
    <citation type="submission" date="2018-10" db="EMBL/GenBank/DDBJ databases">
        <title>Genomic Encyclopedia of Archaeal and Bacterial Type Strains, Phase II (KMG-II): from individual species to whole genera.</title>
        <authorList>
            <person name="Goeker M."/>
        </authorList>
    </citation>
    <scope>NUCLEOTIDE SEQUENCE [LARGE SCALE GENOMIC DNA]</scope>
    <source>
        <strain evidence="5 6">DSM 29466</strain>
    </source>
</reference>